<feature type="transmembrane region" description="Helical" evidence="2">
    <location>
        <begin position="114"/>
        <end position="132"/>
    </location>
</feature>
<organism evidence="3 4">
    <name type="scientific">Lagenidium giganteum</name>
    <dbReference type="NCBI Taxonomy" id="4803"/>
    <lineage>
        <taxon>Eukaryota</taxon>
        <taxon>Sar</taxon>
        <taxon>Stramenopiles</taxon>
        <taxon>Oomycota</taxon>
        <taxon>Peronosporomycetes</taxon>
        <taxon>Pythiales</taxon>
        <taxon>Pythiaceae</taxon>
    </lineage>
</organism>
<dbReference type="EMBL" id="DAKRPA010000052">
    <property type="protein sequence ID" value="DBA01153.1"/>
    <property type="molecule type" value="Genomic_DNA"/>
</dbReference>
<evidence type="ECO:0000256" key="1">
    <source>
        <dbReference type="ARBA" id="ARBA00010199"/>
    </source>
</evidence>
<dbReference type="Proteomes" id="UP001146120">
    <property type="component" value="Unassembled WGS sequence"/>
</dbReference>
<reference evidence="3" key="1">
    <citation type="submission" date="2022-11" db="EMBL/GenBank/DDBJ databases">
        <authorList>
            <person name="Morgan W.R."/>
            <person name="Tartar A."/>
        </authorList>
    </citation>
    <scope>NUCLEOTIDE SEQUENCE</scope>
    <source>
        <strain evidence="3">ARSEF 373</strain>
    </source>
</reference>
<evidence type="ECO:0000313" key="4">
    <source>
        <dbReference type="Proteomes" id="UP001146120"/>
    </source>
</evidence>
<keyword evidence="2" id="KW-0812">Transmembrane</keyword>
<protein>
    <recommendedName>
        <fullName evidence="5">Multidrug resistance protein NorM</fullName>
    </recommendedName>
</protein>
<dbReference type="GO" id="GO:0042910">
    <property type="term" value="F:xenobiotic transmembrane transporter activity"/>
    <property type="evidence" value="ECO:0007669"/>
    <property type="project" value="InterPro"/>
</dbReference>
<dbReference type="InterPro" id="IPR002528">
    <property type="entry name" value="MATE_fam"/>
</dbReference>
<dbReference type="AlphaFoldDB" id="A0AAV2Z1D4"/>
<feature type="transmembrane region" description="Helical" evidence="2">
    <location>
        <begin position="69"/>
        <end position="94"/>
    </location>
</feature>
<evidence type="ECO:0000313" key="3">
    <source>
        <dbReference type="EMBL" id="DBA01153.1"/>
    </source>
</evidence>
<feature type="transmembrane region" description="Helical" evidence="2">
    <location>
        <begin position="227"/>
        <end position="247"/>
    </location>
</feature>
<name>A0AAV2Z1D4_9STRA</name>
<evidence type="ECO:0000256" key="2">
    <source>
        <dbReference type="SAM" id="Phobius"/>
    </source>
</evidence>
<feature type="transmembrane region" description="Helical" evidence="2">
    <location>
        <begin position="373"/>
        <end position="392"/>
    </location>
</feature>
<keyword evidence="2" id="KW-1133">Transmembrane helix</keyword>
<keyword evidence="2" id="KW-0472">Membrane</keyword>
<reference evidence="3" key="2">
    <citation type="journal article" date="2023" name="Microbiol Resour">
        <title>Decontamination and Annotation of the Draft Genome Sequence of the Oomycete Lagenidium giganteum ARSEF 373.</title>
        <authorList>
            <person name="Morgan W.R."/>
            <person name="Tartar A."/>
        </authorList>
    </citation>
    <scope>NUCLEOTIDE SEQUENCE</scope>
    <source>
        <strain evidence="3">ARSEF 373</strain>
    </source>
</reference>
<keyword evidence="4" id="KW-1185">Reference proteome</keyword>
<accession>A0AAV2Z1D4</accession>
<evidence type="ECO:0008006" key="5">
    <source>
        <dbReference type="Google" id="ProtNLM"/>
    </source>
</evidence>
<comment type="caution">
    <text evidence="3">The sequence shown here is derived from an EMBL/GenBank/DDBJ whole genome shotgun (WGS) entry which is preliminary data.</text>
</comment>
<feature type="transmembrane region" description="Helical" evidence="2">
    <location>
        <begin position="29"/>
        <end position="48"/>
    </location>
</feature>
<feature type="transmembrane region" description="Helical" evidence="2">
    <location>
        <begin position="171"/>
        <end position="195"/>
    </location>
</feature>
<feature type="transmembrane region" description="Helical" evidence="2">
    <location>
        <begin position="300"/>
        <end position="324"/>
    </location>
</feature>
<dbReference type="GO" id="GO:0016020">
    <property type="term" value="C:membrane"/>
    <property type="evidence" value="ECO:0007669"/>
    <property type="project" value="InterPro"/>
</dbReference>
<comment type="similarity">
    <text evidence="1">Belongs to the multi antimicrobial extrusion (MATE) (TC 2.A.66.1) family.</text>
</comment>
<feature type="transmembrane region" description="Helical" evidence="2">
    <location>
        <begin position="253"/>
        <end position="280"/>
    </location>
</feature>
<feature type="transmembrane region" description="Helical" evidence="2">
    <location>
        <begin position="398"/>
        <end position="419"/>
    </location>
</feature>
<feature type="transmembrane region" description="Helical" evidence="2">
    <location>
        <begin position="144"/>
        <end position="165"/>
    </location>
</feature>
<gene>
    <name evidence="3" type="ORF">N0F65_002288</name>
</gene>
<proteinExistence type="inferred from homology"/>
<sequence length="451" mass="47504">MVSALMEYIPDTIANMMAGHASPSHSTQVLAAFSLAGLVRLLLVMGLINGVSAALDTLCSQAFGAMRFAMMWMFCQAGLLLYGMALPALCLVLWTSGAGLELLGQNADIARTAGHVLAITTVALPFAIIYTVMKSGLQAQNIALPFVLCDLASFVVSTSAAYVLAFKFGLGYMGVALAAPTSWLVKSLVLVPFLLRNSAFCQAWPGWQLREALVLVPKIWKLGASGVLMVTFQTLGFAILTFMAGLLPSASTAISACGIFSALVVILSMPLLGFCVAGAVRIGNALGAGDARRAATIARIVLTATTIVSAIDAVLLATVSGTFARSYTSNTATIAMVSRLGQNLVPLMPLISFTFGLQAVLRGCGKQFLCAQLNFVCLFVLGAPVGALFALHQQLGLLGLWYGNLVGLTVFLIIGLAWFHRLSWDDMAQLAQRNAHLRSPAVAEDMPSDAC</sequence>
<dbReference type="PANTHER" id="PTHR11206">
    <property type="entry name" value="MULTIDRUG RESISTANCE PROTEIN"/>
    <property type="match status" value="1"/>
</dbReference>
<feature type="transmembrane region" description="Helical" evidence="2">
    <location>
        <begin position="344"/>
        <end position="361"/>
    </location>
</feature>
<dbReference type="Pfam" id="PF01554">
    <property type="entry name" value="MatE"/>
    <property type="match status" value="2"/>
</dbReference>
<dbReference type="GO" id="GO:0015297">
    <property type="term" value="F:antiporter activity"/>
    <property type="evidence" value="ECO:0007669"/>
    <property type="project" value="InterPro"/>
</dbReference>